<dbReference type="InterPro" id="IPR012334">
    <property type="entry name" value="Pectin_lyas_fold"/>
</dbReference>
<dbReference type="SMART" id="SM00710">
    <property type="entry name" value="PbH1"/>
    <property type="match status" value="6"/>
</dbReference>
<dbReference type="InterPro" id="IPR022442">
    <property type="entry name" value="SO_2930-like_dom"/>
</dbReference>
<feature type="domain" description="Right handed beta helix" evidence="2">
    <location>
        <begin position="131"/>
        <end position="279"/>
    </location>
</feature>
<feature type="signal peptide" evidence="1">
    <location>
        <begin position="1"/>
        <end position="18"/>
    </location>
</feature>
<dbReference type="NCBIfam" id="TIGR03805">
    <property type="entry name" value="beta_helix_1"/>
    <property type="match status" value="1"/>
</dbReference>
<sequence>MRYFLIFLSCCIACSSHAQQSMYKQLQTKMIEAANGDTITLPEGVFTMPGSLSLEGKENIVINGAGMGKTILSFKNQVTGAEGIKISNSKHITLSNFTVQDAKGDCIKAQQVNGISFKNITTEWTGKPSSKNGGYALYPVQCQNVLIDGCTAIGASDAGIYVGQSKYIIVRNSKAYHNVAGIEIENSSYADVYDNEAWENTGGILVFDLPDLPVKTGTQARVFNNNIHDNNHPNFAPKGNIVAKVPLGTGMLLLAAQQVEVFNNAITNNRTGGVVIVSYFMTENPITDSLYNPYSHDIYIHDNTLTRKHQRATMQGRIGKLYRFKLKFGKDVPLIMYDGIIDEHNKQSVICLYNNKQQTFANIDAGNNFKNKSRETAAYECKGKSYDPVKLEWQ</sequence>
<dbReference type="InterPro" id="IPR039448">
    <property type="entry name" value="Beta_helix"/>
</dbReference>
<dbReference type="RefSeq" id="WP_171607263.1">
    <property type="nucleotide sequence ID" value="NZ_WHPF01000005.1"/>
</dbReference>
<dbReference type="Gene3D" id="2.160.20.10">
    <property type="entry name" value="Single-stranded right-handed beta-helix, Pectin lyase-like"/>
    <property type="match status" value="1"/>
</dbReference>
<dbReference type="InterPro" id="IPR006626">
    <property type="entry name" value="PbH1"/>
</dbReference>
<gene>
    <name evidence="3" type="ORF">GD597_07680</name>
</gene>
<feature type="chain" id="PRO_5035206949" description="Right handed beta helix domain-containing protein" evidence="1">
    <location>
        <begin position="19"/>
        <end position="394"/>
    </location>
</feature>
<name>A0A8J8FC80_9BACT</name>
<dbReference type="SUPFAM" id="SSF51126">
    <property type="entry name" value="Pectin lyase-like"/>
    <property type="match status" value="1"/>
</dbReference>
<evidence type="ECO:0000313" key="4">
    <source>
        <dbReference type="Proteomes" id="UP000598971"/>
    </source>
</evidence>
<dbReference type="EMBL" id="WHPF01000005">
    <property type="protein sequence ID" value="NNV55333.1"/>
    <property type="molecule type" value="Genomic_DNA"/>
</dbReference>
<dbReference type="AlphaFoldDB" id="A0A8J8FC80"/>
<organism evidence="3 4">
    <name type="scientific">Limnovirga soli</name>
    <dbReference type="NCBI Taxonomy" id="2656915"/>
    <lineage>
        <taxon>Bacteria</taxon>
        <taxon>Pseudomonadati</taxon>
        <taxon>Bacteroidota</taxon>
        <taxon>Chitinophagia</taxon>
        <taxon>Chitinophagales</taxon>
        <taxon>Chitinophagaceae</taxon>
        <taxon>Limnovirga</taxon>
    </lineage>
</organism>
<keyword evidence="4" id="KW-1185">Reference proteome</keyword>
<comment type="caution">
    <text evidence="3">The sequence shown here is derived from an EMBL/GenBank/DDBJ whole genome shotgun (WGS) entry which is preliminary data.</text>
</comment>
<protein>
    <recommendedName>
        <fullName evidence="2">Right handed beta helix domain-containing protein</fullName>
    </recommendedName>
</protein>
<dbReference type="Pfam" id="PF13229">
    <property type="entry name" value="Beta_helix"/>
    <property type="match status" value="1"/>
</dbReference>
<accession>A0A8J8FC80</accession>
<evidence type="ECO:0000256" key="1">
    <source>
        <dbReference type="SAM" id="SignalP"/>
    </source>
</evidence>
<dbReference type="InterPro" id="IPR011050">
    <property type="entry name" value="Pectin_lyase_fold/virulence"/>
</dbReference>
<keyword evidence="1" id="KW-0732">Signal</keyword>
<dbReference type="Proteomes" id="UP000598971">
    <property type="component" value="Unassembled WGS sequence"/>
</dbReference>
<evidence type="ECO:0000313" key="3">
    <source>
        <dbReference type="EMBL" id="NNV55333.1"/>
    </source>
</evidence>
<proteinExistence type="predicted"/>
<reference evidence="3" key="1">
    <citation type="submission" date="2019-10" db="EMBL/GenBank/DDBJ databases">
        <title>Draft genome sequence of Panacibacter sp. KCS-6.</title>
        <authorList>
            <person name="Yim K.J."/>
        </authorList>
    </citation>
    <scope>NUCLEOTIDE SEQUENCE</scope>
    <source>
        <strain evidence="3">KCS-6</strain>
    </source>
</reference>
<evidence type="ECO:0000259" key="2">
    <source>
        <dbReference type="Pfam" id="PF13229"/>
    </source>
</evidence>